<dbReference type="Proteomes" id="UP001390963">
    <property type="component" value="Unassembled WGS sequence"/>
</dbReference>
<dbReference type="InterPro" id="IPR047765">
    <property type="entry name" value="GHMP_GYDIA-like"/>
</dbReference>
<accession>A0AB35YW89</accession>
<keyword evidence="1" id="KW-0418">Kinase</keyword>
<dbReference type="EMBL" id="JBANCF010000003">
    <property type="protein sequence ID" value="MEM0572880.1"/>
    <property type="molecule type" value="Genomic_DNA"/>
</dbReference>
<name>A0AB35YW89_9FLAO</name>
<dbReference type="Proteomes" id="UP001388259">
    <property type="component" value="Unassembled WGS sequence"/>
</dbReference>
<organism evidence="1 3">
    <name type="scientific">Aequorivita flava</name>
    <dbReference type="NCBI Taxonomy" id="3114371"/>
    <lineage>
        <taxon>Bacteria</taxon>
        <taxon>Pseudomonadati</taxon>
        <taxon>Bacteroidota</taxon>
        <taxon>Flavobacteriia</taxon>
        <taxon>Flavobacteriales</taxon>
        <taxon>Flavobacteriaceae</taxon>
        <taxon>Aequorivita</taxon>
    </lineage>
</organism>
<comment type="caution">
    <text evidence="1">The sequence shown here is derived from an EMBL/GenBank/DDBJ whole genome shotgun (WGS) entry which is preliminary data.</text>
</comment>
<dbReference type="RefSeq" id="WP_342687169.1">
    <property type="nucleotide sequence ID" value="NZ_JAZBJM010000003.1"/>
</dbReference>
<dbReference type="InterPro" id="IPR020568">
    <property type="entry name" value="Ribosomal_Su5_D2-typ_SF"/>
</dbReference>
<sequence>MKKTFQSNGKLLLTGEYVVLDGATALAIPTKYGQSLEVEVSERKGVHWQSFTEKGAIWFEGFFDVKNFETQDAESETASTLAKILREARNINPDFLLKSEGITVKTKLDFPRNWGLGTSSTLINNIAQWANVNPFKLLKNSFGGSGYDIAAAQSDAPILYELENENPKFKTIQLSWDFKDALFFVHLNQKQDSKEGISHYRNARVDRNTIQQISEISNTLLTCPSLSDFEDLMNAHEGIISEIIKLPTIKEHLFNDYPHTIKSLGAWGGDFILVTGSEKDMGYFRKKGFDVILPFEEMIL</sequence>
<dbReference type="GO" id="GO:0016301">
    <property type="term" value="F:kinase activity"/>
    <property type="evidence" value="ECO:0007669"/>
    <property type="project" value="UniProtKB-KW"/>
</dbReference>
<evidence type="ECO:0000313" key="2">
    <source>
        <dbReference type="EMBL" id="MEM0572880.1"/>
    </source>
</evidence>
<evidence type="ECO:0000313" key="4">
    <source>
        <dbReference type="Proteomes" id="UP001390963"/>
    </source>
</evidence>
<dbReference type="NCBIfam" id="NF040656">
    <property type="entry name" value="GHMP_GYDIA"/>
    <property type="match status" value="1"/>
</dbReference>
<evidence type="ECO:0000313" key="1">
    <source>
        <dbReference type="EMBL" id="MEM0518188.1"/>
    </source>
</evidence>
<dbReference type="SUPFAM" id="SSF54211">
    <property type="entry name" value="Ribosomal protein S5 domain 2-like"/>
    <property type="match status" value="1"/>
</dbReference>
<dbReference type="InterPro" id="IPR014721">
    <property type="entry name" value="Ribsml_uS5_D2-typ_fold_subgr"/>
</dbReference>
<keyword evidence="1" id="KW-0808">Transferase</keyword>
<reference evidence="1 4" key="1">
    <citation type="submission" date="2024-01" db="EMBL/GenBank/DDBJ databases">
        <title>Aequorivita flavus sp. nov., isolated from deep-sea sediment.</title>
        <authorList>
            <person name="Chen X."/>
        </authorList>
    </citation>
    <scope>NUCLEOTIDE SEQUENCE</scope>
    <source>
        <strain evidence="1">MCCC 1A16923</strain>
        <strain evidence="2 4">MCCC 1A16935</strain>
    </source>
</reference>
<dbReference type="AlphaFoldDB" id="A0AB35YW89"/>
<dbReference type="Gene3D" id="3.30.230.10">
    <property type="match status" value="1"/>
</dbReference>
<protein>
    <submittedName>
        <fullName evidence="1">GYDIA family GHMP kinase</fullName>
    </submittedName>
</protein>
<proteinExistence type="predicted"/>
<evidence type="ECO:0000313" key="3">
    <source>
        <dbReference type="Proteomes" id="UP001388259"/>
    </source>
</evidence>
<dbReference type="EMBL" id="JAZBJM010000003">
    <property type="protein sequence ID" value="MEM0518188.1"/>
    <property type="molecule type" value="Genomic_DNA"/>
</dbReference>
<keyword evidence="4" id="KW-1185">Reference proteome</keyword>
<gene>
    <name evidence="2" type="ORF">VZD24_05080</name>
    <name evidence="1" type="ORF">VZD85_07490</name>
</gene>